<evidence type="ECO:0000313" key="2">
    <source>
        <dbReference type="Proteomes" id="UP000287385"/>
    </source>
</evidence>
<protein>
    <submittedName>
        <fullName evidence="1">Uncharacterized protein</fullName>
    </submittedName>
</protein>
<evidence type="ECO:0000313" key="1">
    <source>
        <dbReference type="EMBL" id="GCD64148.1"/>
    </source>
</evidence>
<reference evidence="1 2" key="1">
    <citation type="submission" date="2016-06" db="EMBL/GenBank/DDBJ databases">
        <title>Acetobacter pasteurianus NBRC 3278 whole genome sequencing project.</title>
        <authorList>
            <person name="Matsutani M."/>
            <person name="Shiwa Y."/>
            <person name="Okamoto-Kainuma A."/>
            <person name="Ishikawa M."/>
            <person name="Koizumi Y."/>
            <person name="Yoshikawa H."/>
            <person name="Yakushi T."/>
            <person name="Matsushita K."/>
        </authorList>
    </citation>
    <scope>NUCLEOTIDE SEQUENCE [LARGE SCALE GENOMIC DNA]</scope>
    <source>
        <strain evidence="1 2">NBRC 3278</strain>
    </source>
</reference>
<dbReference type="EMBL" id="BDEV01000158">
    <property type="protein sequence ID" value="GCD64148.1"/>
    <property type="molecule type" value="Genomic_DNA"/>
</dbReference>
<comment type="caution">
    <text evidence="1">The sequence shown here is derived from an EMBL/GenBank/DDBJ whole genome shotgun (WGS) entry which is preliminary data.</text>
</comment>
<proteinExistence type="predicted"/>
<dbReference type="AlphaFoldDB" id="A0A401X8V3"/>
<dbReference type="Proteomes" id="UP000287385">
    <property type="component" value="Unassembled WGS sequence"/>
</dbReference>
<gene>
    <name evidence="1" type="ORF">NBRC3278_3241</name>
</gene>
<dbReference type="RefSeq" id="WP_124297539.1">
    <property type="nucleotide sequence ID" value="NZ_BDEV01000158.1"/>
</dbReference>
<keyword evidence="2" id="KW-1185">Reference proteome</keyword>
<name>A0A401X8V3_ACEPA</name>
<accession>A0A401X8V3</accession>
<organism evidence="1 2">
    <name type="scientific">Acetobacter pasteurianus NBRC 3278</name>
    <dbReference type="NCBI Taxonomy" id="1226660"/>
    <lineage>
        <taxon>Bacteria</taxon>
        <taxon>Pseudomonadati</taxon>
        <taxon>Pseudomonadota</taxon>
        <taxon>Alphaproteobacteria</taxon>
        <taxon>Acetobacterales</taxon>
        <taxon>Acetobacteraceae</taxon>
        <taxon>Acetobacter</taxon>
    </lineage>
</organism>
<sequence length="71" mass="7834">MEFDPTLSFSDNLARFQEEAERIDADCASILFDNLALLARDGDATRTRQAVQEFNQAVLAALDSLSEEPAV</sequence>